<feature type="region of interest" description="Disordered" evidence="5">
    <location>
        <begin position="754"/>
        <end position="785"/>
    </location>
</feature>
<dbReference type="Gene3D" id="2.10.70.80">
    <property type="match status" value="1"/>
</dbReference>
<evidence type="ECO:0000256" key="5">
    <source>
        <dbReference type="SAM" id="MobiDB-lite"/>
    </source>
</evidence>
<dbReference type="Gene3D" id="2.130.10.10">
    <property type="entry name" value="YVTN repeat-like/Quinoprotein amine dehydrogenase"/>
    <property type="match status" value="2"/>
</dbReference>
<evidence type="ECO:0000256" key="2">
    <source>
        <dbReference type="ARBA" id="ARBA00022737"/>
    </source>
</evidence>
<protein>
    <recommendedName>
        <fullName evidence="8">VPS10 domain-containing protein</fullName>
    </recommendedName>
</protein>
<dbReference type="AlphaFoldDB" id="A0AAU9J1I3"/>
<evidence type="ECO:0000259" key="8">
    <source>
        <dbReference type="SMART" id="SM00602"/>
    </source>
</evidence>
<keyword evidence="6" id="KW-1133">Transmembrane helix</keyword>
<evidence type="ECO:0000256" key="3">
    <source>
        <dbReference type="ARBA" id="ARBA00023136"/>
    </source>
</evidence>
<feature type="transmembrane region" description="Helical" evidence="6">
    <location>
        <begin position="700"/>
        <end position="721"/>
    </location>
</feature>
<dbReference type="Pfam" id="PF15901">
    <property type="entry name" value="Sortilin_C"/>
    <property type="match status" value="1"/>
</dbReference>
<comment type="caution">
    <text evidence="9">The sequence shown here is derived from an EMBL/GenBank/DDBJ whole genome shotgun (WGS) entry which is preliminary data.</text>
</comment>
<feature type="chain" id="PRO_5043897133" description="VPS10 domain-containing protein" evidence="7">
    <location>
        <begin position="17"/>
        <end position="785"/>
    </location>
</feature>
<dbReference type="EMBL" id="CAJZBQ010000014">
    <property type="protein sequence ID" value="CAG9315626.1"/>
    <property type="molecule type" value="Genomic_DNA"/>
</dbReference>
<keyword evidence="2" id="KW-0677">Repeat</keyword>
<evidence type="ECO:0000256" key="1">
    <source>
        <dbReference type="ARBA" id="ARBA00004370"/>
    </source>
</evidence>
<dbReference type="InterPro" id="IPR015943">
    <property type="entry name" value="WD40/YVTN_repeat-like_dom_sf"/>
</dbReference>
<dbReference type="Proteomes" id="UP001162131">
    <property type="component" value="Unassembled WGS sequence"/>
</dbReference>
<dbReference type="Gene3D" id="3.30.60.270">
    <property type="match status" value="1"/>
</dbReference>
<dbReference type="PANTHER" id="PTHR12106">
    <property type="entry name" value="SORTILIN RELATED"/>
    <property type="match status" value="1"/>
</dbReference>
<accession>A0AAU9J1I3</accession>
<feature type="signal peptide" evidence="7">
    <location>
        <begin position="1"/>
        <end position="16"/>
    </location>
</feature>
<dbReference type="InterPro" id="IPR031777">
    <property type="entry name" value="Sortilin_C"/>
</dbReference>
<evidence type="ECO:0000256" key="7">
    <source>
        <dbReference type="SAM" id="SignalP"/>
    </source>
</evidence>
<dbReference type="InterPro" id="IPR031778">
    <property type="entry name" value="Sortilin_N"/>
</dbReference>
<dbReference type="InterPro" id="IPR006581">
    <property type="entry name" value="VPS10"/>
</dbReference>
<dbReference type="InterPro" id="IPR050310">
    <property type="entry name" value="VPS10-sortilin"/>
</dbReference>
<keyword evidence="4" id="KW-0325">Glycoprotein</keyword>
<name>A0AAU9J1I3_9CILI</name>
<feature type="compositionally biased region" description="Acidic residues" evidence="5">
    <location>
        <begin position="775"/>
        <end position="785"/>
    </location>
</feature>
<gene>
    <name evidence="9" type="ORF">BSTOLATCC_MIC14376</name>
</gene>
<dbReference type="GO" id="GO:0016020">
    <property type="term" value="C:membrane"/>
    <property type="evidence" value="ECO:0007669"/>
    <property type="project" value="UniProtKB-SubCell"/>
</dbReference>
<evidence type="ECO:0000256" key="6">
    <source>
        <dbReference type="SAM" id="Phobius"/>
    </source>
</evidence>
<evidence type="ECO:0000313" key="10">
    <source>
        <dbReference type="Proteomes" id="UP001162131"/>
    </source>
</evidence>
<keyword evidence="7" id="KW-0732">Signal</keyword>
<reference evidence="9" key="1">
    <citation type="submission" date="2021-09" db="EMBL/GenBank/DDBJ databases">
        <authorList>
            <consortium name="AG Swart"/>
            <person name="Singh M."/>
            <person name="Singh A."/>
            <person name="Seah K."/>
            <person name="Emmerich C."/>
        </authorList>
    </citation>
    <scope>NUCLEOTIDE SEQUENCE</scope>
    <source>
        <strain evidence="9">ATCC30299</strain>
    </source>
</reference>
<comment type="subcellular location">
    <subcellularLocation>
        <location evidence="1">Membrane</location>
    </subcellularLocation>
</comment>
<keyword evidence="10" id="KW-1185">Reference proteome</keyword>
<keyword evidence="3 6" id="KW-0472">Membrane</keyword>
<sequence length="785" mass="88906">MVLPFLSLCLVSFVIAEPNPDRIEYQYIELNAPATDIKFCGAQDDVMLLLTTENSVYRSENKGFSWKPLSPILEKEGKKAGSTIGKVTQILVNPADKQVVVMLGSAGLNWFSEDCGKTIKALNYGRPMEEYHFHPTERDWGLAASWTKCSDFVDEPCKKYRALYLTQDLGQTWTKLIDYVVQFSWAYENLAKYIKRNIPKERIYVTRSLQEGDQKLAGWSYNVDMVKSDDFFQSSSILVPHGNKFLLADRYILVAQSIEQDSQDVQLMVSNDKNIEKFYKADLPIKRIPEHSYTLLDTSEGSVFVQVNHYGPGSRYGNIYESDVTGRRFSISLLHNVRDPKGYCDFDKVYGLEGIYIANVYDREKTNEEFDASDTKKKKGKDAEITYKKTAITFDKGGVWKTITPPEKDSNGKRILCKDEDCSLHLHSITSQKFGTAYSSENAVGIIIGVGNVGKYLSNKPDEVNTYLSRDGGLTWSEIKKGSYIYEIGDHGAIIVMADDQKATDRVYFSWNEGLTWESIKFTDTPIEVDNIIIEPKATSQNFVLYGQVGGKGVSVAIDFSSLHEPKCKGADKPGEGSDYELWSPNDGRTGNECLLGRKMEYVRRKRESECYNGEEFERGSFKYNCECTKLDYECDLGYFSENDGPCKKVEGVVEEENCQDEDIYYEVSRGYRRVAGDTCVGGVSVDLEPYRFECAADSIGTSGIIIIIVLVVAIIGLLYVRFSEFFIRKWNEFKGLEVFDKVGYFSDLSKAPEGMDEELSERENNQTAHALDSNNEEEEFNPRS</sequence>
<feature type="domain" description="VPS10" evidence="8">
    <location>
        <begin position="45"/>
        <end position="700"/>
    </location>
</feature>
<organism evidence="9 10">
    <name type="scientific">Blepharisma stoltei</name>
    <dbReference type="NCBI Taxonomy" id="1481888"/>
    <lineage>
        <taxon>Eukaryota</taxon>
        <taxon>Sar</taxon>
        <taxon>Alveolata</taxon>
        <taxon>Ciliophora</taxon>
        <taxon>Postciliodesmatophora</taxon>
        <taxon>Heterotrichea</taxon>
        <taxon>Heterotrichida</taxon>
        <taxon>Blepharismidae</taxon>
        <taxon>Blepharisma</taxon>
    </lineage>
</organism>
<dbReference type="PANTHER" id="PTHR12106:SF27">
    <property type="entry name" value="SORTILIN-RELATED RECEPTOR"/>
    <property type="match status" value="1"/>
</dbReference>
<dbReference type="GO" id="GO:0006892">
    <property type="term" value="P:post-Golgi vesicle-mediated transport"/>
    <property type="evidence" value="ECO:0007669"/>
    <property type="project" value="TreeGrafter"/>
</dbReference>
<dbReference type="CDD" id="cd15482">
    <property type="entry name" value="Sialidase_non-viral"/>
    <property type="match status" value="1"/>
</dbReference>
<dbReference type="SUPFAM" id="SSF110296">
    <property type="entry name" value="Oligoxyloglucan reducing end-specific cellobiohydrolase"/>
    <property type="match status" value="1"/>
</dbReference>
<evidence type="ECO:0000313" key="9">
    <source>
        <dbReference type="EMBL" id="CAG9315626.1"/>
    </source>
</evidence>
<dbReference type="Pfam" id="PF15902">
    <property type="entry name" value="Sortilin-Vps10"/>
    <property type="match status" value="1"/>
</dbReference>
<dbReference type="SMART" id="SM00602">
    <property type="entry name" value="VPS10"/>
    <property type="match status" value="1"/>
</dbReference>
<keyword evidence="6" id="KW-0812">Transmembrane</keyword>
<proteinExistence type="predicted"/>
<evidence type="ECO:0000256" key="4">
    <source>
        <dbReference type="ARBA" id="ARBA00023180"/>
    </source>
</evidence>
<dbReference type="GO" id="GO:0005794">
    <property type="term" value="C:Golgi apparatus"/>
    <property type="evidence" value="ECO:0007669"/>
    <property type="project" value="TreeGrafter"/>
</dbReference>